<protein>
    <recommendedName>
        <fullName evidence="3">RRM domain-containing protein</fullName>
    </recommendedName>
</protein>
<evidence type="ECO:0000259" key="3">
    <source>
        <dbReference type="PROSITE" id="PS50102"/>
    </source>
</evidence>
<feature type="domain" description="RRM" evidence="3">
    <location>
        <begin position="2"/>
        <end position="80"/>
    </location>
</feature>
<feature type="region of interest" description="Disordered" evidence="2">
    <location>
        <begin position="71"/>
        <end position="91"/>
    </location>
</feature>
<dbReference type="InterPro" id="IPR012677">
    <property type="entry name" value="Nucleotide-bd_a/b_plait_sf"/>
</dbReference>
<dbReference type="RefSeq" id="WP_286293267.1">
    <property type="nucleotide sequence ID" value="NZ_AP024718.1"/>
</dbReference>
<proteinExistence type="predicted"/>
<dbReference type="InterPro" id="IPR052462">
    <property type="entry name" value="SLIRP/GR-RBP-like"/>
</dbReference>
<dbReference type="CDD" id="cd21608">
    <property type="entry name" value="RRM2_NsCP33_like"/>
    <property type="match status" value="1"/>
</dbReference>
<evidence type="ECO:0000256" key="2">
    <source>
        <dbReference type="SAM" id="MobiDB-lite"/>
    </source>
</evidence>
<dbReference type="KEGG" id="meiy:MIN45_P0558"/>
<dbReference type="GO" id="GO:0003723">
    <property type="term" value="F:RNA binding"/>
    <property type="evidence" value="ECO:0007669"/>
    <property type="project" value="UniProtKB-KW"/>
</dbReference>
<reference evidence="5" key="1">
    <citation type="journal article" date="2024" name="Int. J. Syst. Evol. Microbiol.">
        <title>Methylomarinovum tepidoasis sp. nov., a moderately thermophilic methanotroph of the family Methylothermaceae isolated from a deep-sea hydrothermal field.</title>
        <authorList>
            <person name="Hirayama H."/>
            <person name="Takaki Y."/>
            <person name="Abe M."/>
            <person name="Miyazaki M."/>
            <person name="Uematsu K."/>
            <person name="Matsui Y."/>
            <person name="Takai K."/>
        </authorList>
    </citation>
    <scope>NUCLEOTIDE SEQUENCE [LARGE SCALE GENOMIC DNA]</scope>
    <source>
        <strain evidence="5">IN45</strain>
    </source>
</reference>
<dbReference type="Proteomes" id="UP001321450">
    <property type="component" value="Chromosome"/>
</dbReference>
<dbReference type="AlphaFoldDB" id="A0AAU9BX07"/>
<sequence>MKNIYVGNLSYQLSEDELRDAFAQFGEVSSVRIIKDRYTDRSKGFGFVEMPVDSEAETAIQSLNGQDLKGRSLRVNEARPRDDFRPRREFS</sequence>
<name>A0AAU9BX07_9GAMM</name>
<organism evidence="4 5">
    <name type="scientific">Methylomarinovum tepidoasis</name>
    <dbReference type="NCBI Taxonomy" id="2840183"/>
    <lineage>
        <taxon>Bacteria</taxon>
        <taxon>Pseudomonadati</taxon>
        <taxon>Pseudomonadota</taxon>
        <taxon>Gammaproteobacteria</taxon>
        <taxon>Methylococcales</taxon>
        <taxon>Methylothermaceae</taxon>
        <taxon>Methylomarinovum</taxon>
    </lineage>
</organism>
<dbReference type="PROSITE" id="PS50102">
    <property type="entry name" value="RRM"/>
    <property type="match status" value="1"/>
</dbReference>
<keyword evidence="5" id="KW-1185">Reference proteome</keyword>
<dbReference type="InterPro" id="IPR048289">
    <property type="entry name" value="RRM2_NsCP33-like"/>
</dbReference>
<dbReference type="SUPFAM" id="SSF54928">
    <property type="entry name" value="RNA-binding domain, RBD"/>
    <property type="match status" value="1"/>
</dbReference>
<evidence type="ECO:0000313" key="4">
    <source>
        <dbReference type="EMBL" id="BCX88190.1"/>
    </source>
</evidence>
<dbReference type="InterPro" id="IPR000504">
    <property type="entry name" value="RRM_dom"/>
</dbReference>
<accession>A0AAU9BX07</accession>
<dbReference type="SMART" id="SM00360">
    <property type="entry name" value="RRM"/>
    <property type="match status" value="1"/>
</dbReference>
<evidence type="ECO:0000313" key="5">
    <source>
        <dbReference type="Proteomes" id="UP001321450"/>
    </source>
</evidence>
<evidence type="ECO:0000256" key="1">
    <source>
        <dbReference type="ARBA" id="ARBA00022884"/>
    </source>
</evidence>
<dbReference type="Pfam" id="PF00076">
    <property type="entry name" value="RRM_1"/>
    <property type="match status" value="1"/>
</dbReference>
<keyword evidence="1" id="KW-0694">RNA-binding</keyword>
<dbReference type="InterPro" id="IPR035979">
    <property type="entry name" value="RBD_domain_sf"/>
</dbReference>
<dbReference type="EMBL" id="AP024718">
    <property type="protein sequence ID" value="BCX88190.1"/>
    <property type="molecule type" value="Genomic_DNA"/>
</dbReference>
<dbReference type="Gene3D" id="3.30.70.330">
    <property type="match status" value="1"/>
</dbReference>
<dbReference type="PANTHER" id="PTHR48027">
    <property type="entry name" value="HETEROGENEOUS NUCLEAR RIBONUCLEOPROTEIN 87F-RELATED"/>
    <property type="match status" value="1"/>
</dbReference>
<gene>
    <name evidence="4" type="ORF">MIN45_P0558</name>
</gene>